<proteinExistence type="predicted"/>
<evidence type="ECO:0000313" key="1">
    <source>
        <dbReference type="EMBL" id="KAK7802560.1"/>
    </source>
</evidence>
<name>A0AAW0HM39_MYOGA</name>
<accession>A0AAW0HM39</accession>
<dbReference type="EMBL" id="JBBHLL010000457">
    <property type="protein sequence ID" value="KAK7802560.1"/>
    <property type="molecule type" value="Genomic_DNA"/>
</dbReference>
<comment type="caution">
    <text evidence="1">The sequence shown here is derived from an EMBL/GenBank/DDBJ whole genome shotgun (WGS) entry which is preliminary data.</text>
</comment>
<sequence length="14" mass="1579">MGLPRGQMKPFMVS</sequence>
<keyword evidence="2" id="KW-1185">Reference proteome</keyword>
<organism evidence="1 2">
    <name type="scientific">Myodes glareolus</name>
    <name type="common">Bank vole</name>
    <name type="synonym">Clethrionomys glareolus</name>
    <dbReference type="NCBI Taxonomy" id="447135"/>
    <lineage>
        <taxon>Eukaryota</taxon>
        <taxon>Metazoa</taxon>
        <taxon>Chordata</taxon>
        <taxon>Craniata</taxon>
        <taxon>Vertebrata</taxon>
        <taxon>Euteleostomi</taxon>
        <taxon>Mammalia</taxon>
        <taxon>Eutheria</taxon>
        <taxon>Euarchontoglires</taxon>
        <taxon>Glires</taxon>
        <taxon>Rodentia</taxon>
        <taxon>Myomorpha</taxon>
        <taxon>Muroidea</taxon>
        <taxon>Cricetidae</taxon>
        <taxon>Arvicolinae</taxon>
        <taxon>Myodes</taxon>
    </lineage>
</organism>
<evidence type="ECO:0000313" key="2">
    <source>
        <dbReference type="Proteomes" id="UP001488838"/>
    </source>
</evidence>
<gene>
    <name evidence="1" type="ORF">U0070_003657</name>
</gene>
<protein>
    <submittedName>
        <fullName evidence="1">Uncharacterized protein</fullName>
    </submittedName>
</protein>
<reference evidence="1 2" key="1">
    <citation type="journal article" date="2023" name="bioRxiv">
        <title>Conserved and derived expression patterns and positive selection on dental genes reveal complex evolutionary context of ever-growing rodent molars.</title>
        <authorList>
            <person name="Calamari Z.T."/>
            <person name="Song A."/>
            <person name="Cohen E."/>
            <person name="Akter M."/>
            <person name="Roy R.D."/>
            <person name="Hallikas O."/>
            <person name="Christensen M.M."/>
            <person name="Li P."/>
            <person name="Marangoni P."/>
            <person name="Jernvall J."/>
            <person name="Klein O.D."/>
        </authorList>
    </citation>
    <scope>NUCLEOTIDE SEQUENCE [LARGE SCALE GENOMIC DNA]</scope>
    <source>
        <strain evidence="1">V071</strain>
    </source>
</reference>
<dbReference type="Proteomes" id="UP001488838">
    <property type="component" value="Unassembled WGS sequence"/>
</dbReference>
<feature type="non-terminal residue" evidence="1">
    <location>
        <position position="14"/>
    </location>
</feature>